<comment type="caution">
    <text evidence="1">The sequence shown here is derived from an EMBL/GenBank/DDBJ whole genome shotgun (WGS) entry which is preliminary data.</text>
</comment>
<organism evidence="1 2">
    <name type="scientific">Terrabacter ginsenosidimutans</name>
    <dbReference type="NCBI Taxonomy" id="490575"/>
    <lineage>
        <taxon>Bacteria</taxon>
        <taxon>Bacillati</taxon>
        <taxon>Actinomycetota</taxon>
        <taxon>Actinomycetes</taxon>
        <taxon>Micrococcales</taxon>
        <taxon>Intrasporangiaceae</taxon>
        <taxon>Terrabacter</taxon>
    </lineage>
</organism>
<accession>A0ABP7DGT8</accession>
<keyword evidence="2" id="KW-1185">Reference proteome</keyword>
<reference evidence="2" key="1">
    <citation type="journal article" date="2019" name="Int. J. Syst. Evol. Microbiol.">
        <title>The Global Catalogue of Microorganisms (GCM) 10K type strain sequencing project: providing services to taxonomists for standard genome sequencing and annotation.</title>
        <authorList>
            <consortium name="The Broad Institute Genomics Platform"/>
            <consortium name="The Broad Institute Genome Sequencing Center for Infectious Disease"/>
            <person name="Wu L."/>
            <person name="Ma J."/>
        </authorList>
    </citation>
    <scope>NUCLEOTIDE SEQUENCE [LARGE SCALE GENOMIC DNA]</scope>
    <source>
        <strain evidence="2">JCM 17125</strain>
    </source>
</reference>
<gene>
    <name evidence="1" type="ORF">GCM10022399_21390</name>
</gene>
<evidence type="ECO:0000313" key="2">
    <source>
        <dbReference type="Proteomes" id="UP001501468"/>
    </source>
</evidence>
<sequence length="258" mass="27068">MTVQFDVTVGRVRLDPTTFESLVDLGSAANGVSDGMLADLTAAGVLVDGRPHEVLAPGLAAVTRPLAQLETVVASRQGLLVHQAWMSVLSAVLADVGDGTYDFAGVATEFVPTTIARLVRLRPRPRLAPGSASVTSDLLDGLVDPDDGRRVRAAHDLASALAPHWDEAAELVRAGAWCFWSADVSWAPPGRAVRSDDDLVSRRVSVLDTTAGMLALEGSTGAPGHDRLSLTPTTPTDVWYLLSSILPSDADLGIDTEG</sequence>
<dbReference type="Proteomes" id="UP001501468">
    <property type="component" value="Unassembled WGS sequence"/>
</dbReference>
<dbReference type="RefSeq" id="WP_344945630.1">
    <property type="nucleotide sequence ID" value="NZ_BAABDC010000003.1"/>
</dbReference>
<protein>
    <submittedName>
        <fullName evidence="1">Uncharacterized protein</fullName>
    </submittedName>
</protein>
<evidence type="ECO:0000313" key="1">
    <source>
        <dbReference type="EMBL" id="GAA3704536.1"/>
    </source>
</evidence>
<name>A0ABP7DGT8_9MICO</name>
<dbReference type="EMBL" id="BAABDC010000003">
    <property type="protein sequence ID" value="GAA3704536.1"/>
    <property type="molecule type" value="Genomic_DNA"/>
</dbReference>
<proteinExistence type="predicted"/>